<dbReference type="InterPro" id="IPR044876">
    <property type="entry name" value="HRDC_dom_sf"/>
</dbReference>
<evidence type="ECO:0000256" key="15">
    <source>
        <dbReference type="ARBA" id="ARBA00034617"/>
    </source>
</evidence>
<feature type="domain" description="HRDC" evidence="17">
    <location>
        <begin position="525"/>
        <end position="597"/>
    </location>
</feature>
<keyword evidence="5" id="KW-0547">Nucleotide-binding</keyword>
<dbReference type="Pfam" id="PF00570">
    <property type="entry name" value="HRDC"/>
    <property type="match status" value="1"/>
</dbReference>
<dbReference type="SUPFAM" id="SSF52540">
    <property type="entry name" value="P-loop containing nucleoside triphosphate hydrolases"/>
    <property type="match status" value="1"/>
</dbReference>
<dbReference type="CDD" id="cd17920">
    <property type="entry name" value="DEXHc_RecQ"/>
    <property type="match status" value="1"/>
</dbReference>
<dbReference type="Proteomes" id="UP001447842">
    <property type="component" value="Chromosome"/>
</dbReference>
<dbReference type="InterPro" id="IPR006293">
    <property type="entry name" value="DNA_helicase_ATP-dep_RecQ_bac"/>
</dbReference>
<reference evidence="20 21" key="1">
    <citation type="submission" date="2024-03" db="EMBL/GenBank/DDBJ databases">
        <title>Sulfurimonas sp. HSL3-1.</title>
        <authorList>
            <person name="Wang S."/>
        </authorList>
    </citation>
    <scope>NUCLEOTIDE SEQUENCE [LARGE SCALE GENOMIC DNA]</scope>
    <source>
        <strain evidence="20 21">HSL3-1</strain>
    </source>
</reference>
<dbReference type="SUPFAM" id="SSF47819">
    <property type="entry name" value="HRDC-like"/>
    <property type="match status" value="1"/>
</dbReference>
<evidence type="ECO:0000259" key="17">
    <source>
        <dbReference type="PROSITE" id="PS50967"/>
    </source>
</evidence>
<keyword evidence="4" id="KW-0479">Metal-binding</keyword>
<evidence type="ECO:0000256" key="5">
    <source>
        <dbReference type="ARBA" id="ARBA00022741"/>
    </source>
</evidence>
<comment type="cofactor">
    <cofactor evidence="1">
        <name>Mg(2+)</name>
        <dbReference type="ChEBI" id="CHEBI:18420"/>
    </cofactor>
</comment>
<evidence type="ECO:0000313" key="21">
    <source>
        <dbReference type="Proteomes" id="UP001447842"/>
    </source>
</evidence>
<dbReference type="SUPFAM" id="SSF46785">
    <property type="entry name" value="Winged helix' DNA-binding domain"/>
    <property type="match status" value="1"/>
</dbReference>
<name>A0ABZ3HA53_9BACT</name>
<dbReference type="RefSeq" id="WP_345972709.1">
    <property type="nucleotide sequence ID" value="NZ_CP147920.1"/>
</dbReference>
<keyword evidence="7 20" id="KW-0378">Hydrolase</keyword>
<dbReference type="PANTHER" id="PTHR13710">
    <property type="entry name" value="DNA HELICASE RECQ FAMILY MEMBER"/>
    <property type="match status" value="1"/>
</dbReference>
<evidence type="ECO:0000259" key="19">
    <source>
        <dbReference type="PROSITE" id="PS51194"/>
    </source>
</evidence>
<keyword evidence="10" id="KW-0067">ATP-binding</keyword>
<evidence type="ECO:0000259" key="18">
    <source>
        <dbReference type="PROSITE" id="PS51192"/>
    </source>
</evidence>
<dbReference type="InterPro" id="IPR014001">
    <property type="entry name" value="Helicase_ATP-bd"/>
</dbReference>
<evidence type="ECO:0000256" key="12">
    <source>
        <dbReference type="ARBA" id="ARBA00023172"/>
    </source>
</evidence>
<dbReference type="InterPro" id="IPR036388">
    <property type="entry name" value="WH-like_DNA-bd_sf"/>
</dbReference>
<evidence type="ECO:0000256" key="3">
    <source>
        <dbReference type="ARBA" id="ARBA00005446"/>
    </source>
</evidence>
<evidence type="ECO:0000256" key="9">
    <source>
        <dbReference type="ARBA" id="ARBA00022833"/>
    </source>
</evidence>
<dbReference type="InterPro" id="IPR010997">
    <property type="entry name" value="HRDC-like_sf"/>
</dbReference>
<dbReference type="InterPro" id="IPR002121">
    <property type="entry name" value="HRDC_dom"/>
</dbReference>
<gene>
    <name evidence="20" type="primary">recQ</name>
    <name evidence="20" type="ORF">WCY31_00110</name>
</gene>
<dbReference type="SMART" id="SM00956">
    <property type="entry name" value="RQC"/>
    <property type="match status" value="1"/>
</dbReference>
<keyword evidence="6" id="KW-0227">DNA damage</keyword>
<dbReference type="InterPro" id="IPR004589">
    <property type="entry name" value="DNA_helicase_ATP-dep_RecQ"/>
</dbReference>
<comment type="catalytic activity">
    <reaction evidence="15">
        <text>Couples ATP hydrolysis with the unwinding of duplex DNA by translocating in the 3'-5' direction.</text>
        <dbReference type="EC" id="5.6.2.4"/>
    </reaction>
</comment>
<dbReference type="PROSITE" id="PS51192">
    <property type="entry name" value="HELICASE_ATP_BIND_1"/>
    <property type="match status" value="1"/>
</dbReference>
<dbReference type="InterPro" id="IPR036390">
    <property type="entry name" value="WH_DNA-bd_sf"/>
</dbReference>
<evidence type="ECO:0000256" key="7">
    <source>
        <dbReference type="ARBA" id="ARBA00022801"/>
    </source>
</evidence>
<organism evidence="20 21">
    <name type="scientific">Sulfurimonas diazotrophicus</name>
    <dbReference type="NCBI Taxonomy" id="3131939"/>
    <lineage>
        <taxon>Bacteria</taxon>
        <taxon>Pseudomonadati</taxon>
        <taxon>Campylobacterota</taxon>
        <taxon>Epsilonproteobacteria</taxon>
        <taxon>Campylobacterales</taxon>
        <taxon>Sulfurimonadaceae</taxon>
        <taxon>Sulfurimonas</taxon>
    </lineage>
</organism>
<evidence type="ECO:0000313" key="20">
    <source>
        <dbReference type="EMBL" id="XAU15121.1"/>
    </source>
</evidence>
<dbReference type="Gene3D" id="3.40.50.300">
    <property type="entry name" value="P-loop containing nucleotide triphosphate hydrolases"/>
    <property type="match status" value="2"/>
</dbReference>
<evidence type="ECO:0000256" key="14">
    <source>
        <dbReference type="ARBA" id="ARBA00023235"/>
    </source>
</evidence>
<dbReference type="Pfam" id="PF09382">
    <property type="entry name" value="RQC"/>
    <property type="match status" value="1"/>
</dbReference>
<dbReference type="InterPro" id="IPR018982">
    <property type="entry name" value="RQC_domain"/>
</dbReference>
<evidence type="ECO:0000256" key="8">
    <source>
        <dbReference type="ARBA" id="ARBA00022806"/>
    </source>
</evidence>
<keyword evidence="8 20" id="KW-0347">Helicase</keyword>
<dbReference type="InterPro" id="IPR032284">
    <property type="entry name" value="RecQ_Zn-bd"/>
</dbReference>
<evidence type="ECO:0000256" key="16">
    <source>
        <dbReference type="NCBIfam" id="TIGR01389"/>
    </source>
</evidence>
<dbReference type="GO" id="GO:0016787">
    <property type="term" value="F:hydrolase activity"/>
    <property type="evidence" value="ECO:0007669"/>
    <property type="project" value="UniProtKB-KW"/>
</dbReference>
<dbReference type="NCBIfam" id="TIGR01389">
    <property type="entry name" value="recQ"/>
    <property type="match status" value="1"/>
</dbReference>
<dbReference type="SMART" id="SM00341">
    <property type="entry name" value="HRDC"/>
    <property type="match status" value="1"/>
</dbReference>
<dbReference type="Gene3D" id="1.10.10.10">
    <property type="entry name" value="Winged helix-like DNA-binding domain superfamily/Winged helix DNA-binding domain"/>
    <property type="match status" value="1"/>
</dbReference>
<keyword evidence="11" id="KW-0238">DNA-binding</keyword>
<keyword evidence="9" id="KW-0862">Zinc</keyword>
<dbReference type="PANTHER" id="PTHR13710:SF105">
    <property type="entry name" value="ATP-DEPENDENT DNA HELICASE Q1"/>
    <property type="match status" value="1"/>
</dbReference>
<keyword evidence="21" id="KW-1185">Reference proteome</keyword>
<feature type="domain" description="Helicase ATP-binding" evidence="18">
    <location>
        <begin position="29"/>
        <end position="197"/>
    </location>
</feature>
<comment type="similarity">
    <text evidence="3">Belongs to the helicase family. RecQ subfamily.</text>
</comment>
<dbReference type="InterPro" id="IPR011545">
    <property type="entry name" value="DEAD/DEAH_box_helicase_dom"/>
</dbReference>
<feature type="domain" description="Helicase C-terminal" evidence="19">
    <location>
        <begin position="222"/>
        <end position="366"/>
    </location>
</feature>
<proteinExistence type="inferred from homology"/>
<dbReference type="EMBL" id="CP147920">
    <property type="protein sequence ID" value="XAU15121.1"/>
    <property type="molecule type" value="Genomic_DNA"/>
</dbReference>
<dbReference type="PROSITE" id="PS51194">
    <property type="entry name" value="HELICASE_CTER"/>
    <property type="match status" value="1"/>
</dbReference>
<evidence type="ECO:0000256" key="4">
    <source>
        <dbReference type="ARBA" id="ARBA00022723"/>
    </source>
</evidence>
<dbReference type="Gene3D" id="1.10.150.80">
    <property type="entry name" value="HRDC domain"/>
    <property type="match status" value="1"/>
</dbReference>
<dbReference type="SMART" id="SM00490">
    <property type="entry name" value="HELICc"/>
    <property type="match status" value="1"/>
</dbReference>
<keyword evidence="13" id="KW-0234">DNA repair</keyword>
<keyword evidence="12" id="KW-0233">DNA recombination</keyword>
<evidence type="ECO:0000256" key="2">
    <source>
        <dbReference type="ARBA" id="ARBA00001947"/>
    </source>
</evidence>
<dbReference type="PROSITE" id="PS50967">
    <property type="entry name" value="HRDC"/>
    <property type="match status" value="1"/>
</dbReference>
<dbReference type="SMART" id="SM00487">
    <property type="entry name" value="DEXDc"/>
    <property type="match status" value="1"/>
</dbReference>
<dbReference type="InterPro" id="IPR027417">
    <property type="entry name" value="P-loop_NTPase"/>
</dbReference>
<evidence type="ECO:0000256" key="10">
    <source>
        <dbReference type="ARBA" id="ARBA00022840"/>
    </source>
</evidence>
<accession>A0ABZ3HA53</accession>
<evidence type="ECO:0000256" key="11">
    <source>
        <dbReference type="ARBA" id="ARBA00023125"/>
    </source>
</evidence>
<evidence type="ECO:0000256" key="1">
    <source>
        <dbReference type="ARBA" id="ARBA00001946"/>
    </source>
</evidence>
<dbReference type="EC" id="5.6.2.4" evidence="16"/>
<dbReference type="Pfam" id="PF16124">
    <property type="entry name" value="RecQ_Zn_bind"/>
    <property type="match status" value="1"/>
</dbReference>
<dbReference type="NCBIfam" id="TIGR00614">
    <property type="entry name" value="recQ_fam"/>
    <property type="match status" value="1"/>
</dbReference>
<dbReference type="Pfam" id="PF00270">
    <property type="entry name" value="DEAD"/>
    <property type="match status" value="1"/>
</dbReference>
<dbReference type="GO" id="GO:0003678">
    <property type="term" value="F:DNA helicase activity"/>
    <property type="evidence" value="ECO:0007669"/>
    <property type="project" value="UniProtKB-EC"/>
</dbReference>
<keyword evidence="14" id="KW-0413">Isomerase</keyword>
<sequence>MPDHATDKYSVLKDRFGHNAFRPLQEEAVDAILAGRDLLMILPTGGGKSLSYQLPALLMEGTTVVISPLLALMHDQVQSLKAQGMRAEMLSSMQTAEESGEIVRRLYAGEIDFLYLSPERLNTEGMRSILSQIRLNYFVIDEAHCISEWGHEFRADYRALSQLRDFFPGIAIAAFTATATAHVREDILRLLRLNDPKVLQGQIYRNNLQITVRHRIKDGYDQLRDFLDDHKEESGIVYAFSRKSVEAVANFLQQKGYAAAAYHAGMPTEQRNAVFHDFVHDQVRIIVATIAFGMGIDKSNIRYVFHMSLPKTVENYYQEIGRAGRDGDHADVVMLFGAQDLIQQKRFVEMNEDEQYKAHLMQKLGAVHRYASAETCRHQQLAEYFGDRIAPCGTHCDNCLEPEYDRRDITTEAQMLLSAVYRTGQRFGKSYLVDVLRGSREQKVLANGHDELSVYGVGEALNKKQWLVLIDRMLEIGAVDLNAHHGLFLTQEGLAVLKGEVPVLIRADRLNVRAKTVKTAAPESFDYDTELFEALRALRFEIAQEHGVPPYVVFGDKTLKEMAASRPQSKAEMLEVGGVGEVKFERYGAQFLVLLQS</sequence>
<protein>
    <recommendedName>
        <fullName evidence="16">DNA helicase RecQ</fullName>
        <ecNumber evidence="16">5.6.2.4</ecNumber>
    </recommendedName>
</protein>
<evidence type="ECO:0000256" key="6">
    <source>
        <dbReference type="ARBA" id="ARBA00022763"/>
    </source>
</evidence>
<evidence type="ECO:0000256" key="13">
    <source>
        <dbReference type="ARBA" id="ARBA00023204"/>
    </source>
</evidence>
<dbReference type="InterPro" id="IPR001650">
    <property type="entry name" value="Helicase_C-like"/>
</dbReference>
<comment type="cofactor">
    <cofactor evidence="2">
        <name>Zn(2+)</name>
        <dbReference type="ChEBI" id="CHEBI:29105"/>
    </cofactor>
</comment>
<dbReference type="Pfam" id="PF00271">
    <property type="entry name" value="Helicase_C"/>
    <property type="match status" value="1"/>
</dbReference>